<dbReference type="Proteomes" id="UP001152876">
    <property type="component" value="Unassembled WGS sequence"/>
</dbReference>
<organism evidence="1 2">
    <name type="scientific">Hydrogenophaga taeniospiralis CCUG 15921</name>
    <dbReference type="NCBI Taxonomy" id="1281780"/>
    <lineage>
        <taxon>Bacteria</taxon>
        <taxon>Pseudomonadati</taxon>
        <taxon>Pseudomonadota</taxon>
        <taxon>Betaproteobacteria</taxon>
        <taxon>Burkholderiales</taxon>
        <taxon>Comamonadaceae</taxon>
        <taxon>Hydrogenophaga</taxon>
    </lineage>
</organism>
<keyword evidence="2" id="KW-1185">Reference proteome</keyword>
<comment type="caution">
    <text evidence="1">The sequence shown here is derived from an EMBL/GenBank/DDBJ whole genome shotgun (WGS) entry which is preliminary data.</text>
</comment>
<proteinExistence type="predicted"/>
<gene>
    <name evidence="1" type="ORF">H010_23646</name>
</gene>
<sequence>MPAAAQTPPAQPAHAATACPALDEDPARLHGLWQLTLWLPDGSEAAPVSTGALLFERHPDYPGSVRGNLKRSTEGHDVLALVAGDVSDGVFNLDESADGVAMDAVWTGTPQDCGQAISGIRRPAEGRAPGVPVLQFSLHKAPGGR</sequence>
<evidence type="ECO:0000313" key="1">
    <source>
        <dbReference type="EMBL" id="MDG5978265.1"/>
    </source>
</evidence>
<dbReference type="EMBL" id="AOGK01000034">
    <property type="protein sequence ID" value="MDG5978265.1"/>
    <property type="molecule type" value="Genomic_DNA"/>
</dbReference>
<reference evidence="1" key="1">
    <citation type="submission" date="2013-01" db="EMBL/GenBank/DDBJ databases">
        <title>Genome draft of Hydrogenophaga taeniospiralis 2K1.</title>
        <authorList>
            <person name="Gomila M."/>
            <person name="Lalucat J."/>
        </authorList>
    </citation>
    <scope>NUCLEOTIDE SEQUENCE</scope>
    <source>
        <strain evidence="1">CCUG 15921</strain>
    </source>
</reference>
<dbReference type="AlphaFoldDB" id="A0A9X4NUH1"/>
<accession>A0A9X4NUH1</accession>
<name>A0A9X4NUH1_9BURK</name>
<evidence type="ECO:0000313" key="2">
    <source>
        <dbReference type="Proteomes" id="UP001152876"/>
    </source>
</evidence>
<protein>
    <submittedName>
        <fullName evidence="1">Uncharacterized protein</fullName>
    </submittedName>
</protein>